<evidence type="ECO:0000256" key="12">
    <source>
        <dbReference type="ARBA" id="ARBA00033708"/>
    </source>
</evidence>
<keyword evidence="4" id="KW-1003">Cell membrane</keyword>
<evidence type="ECO:0000256" key="10">
    <source>
        <dbReference type="ARBA" id="ARBA00023136"/>
    </source>
</evidence>
<feature type="transmembrane region" description="Helical" evidence="14">
    <location>
        <begin position="406"/>
        <end position="430"/>
    </location>
</feature>
<dbReference type="Proteomes" id="UP000671908">
    <property type="component" value="Chromosome"/>
</dbReference>
<evidence type="ECO:0000256" key="3">
    <source>
        <dbReference type="ARBA" id="ARBA00022448"/>
    </source>
</evidence>
<feature type="transmembrane region" description="Helical" evidence="14">
    <location>
        <begin position="192"/>
        <end position="210"/>
    </location>
</feature>
<dbReference type="RefSeq" id="WP_210120546.1">
    <property type="nucleotide sequence ID" value="NZ_CP054142.1"/>
</dbReference>
<protein>
    <submittedName>
        <fullName evidence="15">Sodium:solute symporter family protein</fullName>
    </submittedName>
</protein>
<reference evidence="15 16" key="1">
    <citation type="journal article" date="2021" name="Microbiol. Resour. Announc.">
        <title>Complete Genome Sequences of Three Human Oral Treponema parvum Isolates.</title>
        <authorList>
            <person name="Zeng H."/>
            <person name="Watt R.M."/>
        </authorList>
    </citation>
    <scope>NUCLEOTIDE SEQUENCE [LARGE SCALE GENOMIC DNA]</scope>
    <source>
        <strain evidence="15 16">ATCC 700770</strain>
    </source>
</reference>
<evidence type="ECO:0000256" key="5">
    <source>
        <dbReference type="ARBA" id="ARBA00022692"/>
    </source>
</evidence>
<keyword evidence="6" id="KW-0769">Symport</keyword>
<dbReference type="KEGG" id="tpav:HRQ91_05060"/>
<evidence type="ECO:0000256" key="11">
    <source>
        <dbReference type="ARBA" id="ARBA00023201"/>
    </source>
</evidence>
<evidence type="ECO:0000256" key="4">
    <source>
        <dbReference type="ARBA" id="ARBA00022475"/>
    </source>
</evidence>
<evidence type="ECO:0000256" key="13">
    <source>
        <dbReference type="RuleBase" id="RU362091"/>
    </source>
</evidence>
<evidence type="ECO:0000256" key="14">
    <source>
        <dbReference type="SAM" id="Phobius"/>
    </source>
</evidence>
<feature type="transmembrane region" description="Helical" evidence="14">
    <location>
        <begin position="383"/>
        <end position="400"/>
    </location>
</feature>
<dbReference type="InterPro" id="IPR038377">
    <property type="entry name" value="Na/Glc_symporter_sf"/>
</dbReference>
<gene>
    <name evidence="15" type="ORF">HRQ91_05060</name>
</gene>
<dbReference type="PANTHER" id="PTHR48086">
    <property type="entry name" value="SODIUM/PROLINE SYMPORTER-RELATED"/>
    <property type="match status" value="1"/>
</dbReference>
<feature type="transmembrane region" description="Helical" evidence="14">
    <location>
        <begin position="437"/>
        <end position="455"/>
    </location>
</feature>
<keyword evidence="10 14" id="KW-0472">Membrane</keyword>
<dbReference type="Gene3D" id="1.20.1730.10">
    <property type="entry name" value="Sodium/glucose cotransporter"/>
    <property type="match status" value="1"/>
</dbReference>
<feature type="transmembrane region" description="Helical" evidence="14">
    <location>
        <begin position="244"/>
        <end position="263"/>
    </location>
</feature>
<sequence>MLNISTVWVMITIYFLFLLAVAFYVTQQEKKVATGTSVLKTSVSWPVLVMTYIASLMSTWVFFAGPGGYYRGGLGYWISEMSYISLFPIIAHFTMNKVWIINKSFDFATPADFYYQRWKSPVLRLVLGIVFLASSFPYIASVLIAIARAADIATNASMNYTTTVVIVGVLMTVFVMVGGVKSAATVDTIQGLAFISALWAIAIAVLIVGFDGSLLTAVKSIWKNTPEFFSYPGPANWVGYASRFGYPFSCAIGWTIMLPHVFVRSGYFGDSLQAQRRLSFFTPALQAFVWTGTMLIGLIGIALAPGLPTTTTELIIPHMINGIVNEFNHTLSVVLMIAFFTGAVAVGLSTANAFLAVASSIVLSDFMKNTFKVKITEKNVNTISRVVILALGIGSLLLAIRPPDLIFTLIMFSIALVMPLFPTLIFAIYWKRGTTPAAISSSILGVITILLTYYFGYGNTWYGAFGMLVSIVVFVVVSLLTKDDSAEGSDFYKALETGLNKYYNLQTD</sequence>
<evidence type="ECO:0000313" key="15">
    <source>
        <dbReference type="EMBL" id="QTQ13873.1"/>
    </source>
</evidence>
<keyword evidence="3" id="KW-0813">Transport</keyword>
<feature type="transmembrane region" description="Helical" evidence="14">
    <location>
        <begin position="6"/>
        <end position="25"/>
    </location>
</feature>
<evidence type="ECO:0000256" key="9">
    <source>
        <dbReference type="ARBA" id="ARBA00023065"/>
    </source>
</evidence>
<proteinExistence type="inferred from homology"/>
<dbReference type="Pfam" id="PF00474">
    <property type="entry name" value="SSF"/>
    <property type="match status" value="1"/>
</dbReference>
<feature type="transmembrane region" description="Helical" evidence="14">
    <location>
        <begin position="122"/>
        <end position="146"/>
    </location>
</feature>
<name>A0A975IEG3_9SPIR</name>
<keyword evidence="7 14" id="KW-1133">Transmembrane helix</keyword>
<dbReference type="InterPro" id="IPR001734">
    <property type="entry name" value="Na/solute_symporter"/>
</dbReference>
<keyword evidence="8" id="KW-0915">Sodium</keyword>
<evidence type="ECO:0000256" key="2">
    <source>
        <dbReference type="ARBA" id="ARBA00006434"/>
    </source>
</evidence>
<dbReference type="AlphaFoldDB" id="A0A975IEG3"/>
<feature type="transmembrane region" description="Helical" evidence="14">
    <location>
        <begin position="284"/>
        <end position="304"/>
    </location>
</feature>
<keyword evidence="5 14" id="KW-0812">Transmembrane</keyword>
<dbReference type="GO" id="GO:0006814">
    <property type="term" value="P:sodium ion transport"/>
    <property type="evidence" value="ECO:0007669"/>
    <property type="project" value="UniProtKB-KW"/>
</dbReference>
<evidence type="ECO:0000256" key="6">
    <source>
        <dbReference type="ARBA" id="ARBA00022847"/>
    </source>
</evidence>
<dbReference type="EMBL" id="CP054142">
    <property type="protein sequence ID" value="QTQ13873.1"/>
    <property type="molecule type" value="Genomic_DNA"/>
</dbReference>
<dbReference type="GO" id="GO:0015293">
    <property type="term" value="F:symporter activity"/>
    <property type="evidence" value="ECO:0007669"/>
    <property type="project" value="UniProtKB-KW"/>
</dbReference>
<dbReference type="InterPro" id="IPR050277">
    <property type="entry name" value="Sodium:Solute_Symporter"/>
</dbReference>
<comment type="catalytic activity">
    <reaction evidence="12">
        <text>L-proline(in) + Na(+)(in) = L-proline(out) + Na(+)(out)</text>
        <dbReference type="Rhea" id="RHEA:28967"/>
        <dbReference type="ChEBI" id="CHEBI:29101"/>
        <dbReference type="ChEBI" id="CHEBI:60039"/>
    </reaction>
</comment>
<dbReference type="PROSITE" id="PS50283">
    <property type="entry name" value="NA_SOLUT_SYMP_3"/>
    <property type="match status" value="1"/>
</dbReference>
<dbReference type="PANTHER" id="PTHR48086:SF3">
    <property type="entry name" value="SODIUM_PROLINE SYMPORTER"/>
    <property type="match status" value="1"/>
</dbReference>
<feature type="transmembrane region" description="Helical" evidence="14">
    <location>
        <begin position="333"/>
        <end position="363"/>
    </location>
</feature>
<feature type="transmembrane region" description="Helical" evidence="14">
    <location>
        <begin position="45"/>
        <end position="63"/>
    </location>
</feature>
<comment type="subcellular location">
    <subcellularLocation>
        <location evidence="1">Cell membrane</location>
        <topology evidence="1">Multi-pass membrane protein</topology>
    </subcellularLocation>
</comment>
<evidence type="ECO:0000313" key="16">
    <source>
        <dbReference type="Proteomes" id="UP000671908"/>
    </source>
</evidence>
<accession>A0A975IEG3</accession>
<keyword evidence="9" id="KW-0406">Ion transport</keyword>
<keyword evidence="16" id="KW-1185">Reference proteome</keyword>
<evidence type="ECO:0000256" key="8">
    <source>
        <dbReference type="ARBA" id="ARBA00023053"/>
    </source>
</evidence>
<evidence type="ECO:0000256" key="1">
    <source>
        <dbReference type="ARBA" id="ARBA00004651"/>
    </source>
</evidence>
<comment type="similarity">
    <text evidence="2 13">Belongs to the sodium:solute symporter (SSF) (TC 2.A.21) family.</text>
</comment>
<dbReference type="CDD" id="cd10322">
    <property type="entry name" value="SLC5sbd"/>
    <property type="match status" value="1"/>
</dbReference>
<evidence type="ECO:0000256" key="7">
    <source>
        <dbReference type="ARBA" id="ARBA00022989"/>
    </source>
</evidence>
<feature type="transmembrane region" description="Helical" evidence="14">
    <location>
        <begin position="461"/>
        <end position="480"/>
    </location>
</feature>
<feature type="transmembrane region" description="Helical" evidence="14">
    <location>
        <begin position="158"/>
        <end position="180"/>
    </location>
</feature>
<organism evidence="15 16">
    <name type="scientific">Treponema parvum</name>
    <dbReference type="NCBI Taxonomy" id="138851"/>
    <lineage>
        <taxon>Bacteria</taxon>
        <taxon>Pseudomonadati</taxon>
        <taxon>Spirochaetota</taxon>
        <taxon>Spirochaetia</taxon>
        <taxon>Spirochaetales</taxon>
        <taxon>Treponemataceae</taxon>
        <taxon>Treponema</taxon>
    </lineage>
</organism>
<dbReference type="GO" id="GO:0005886">
    <property type="term" value="C:plasma membrane"/>
    <property type="evidence" value="ECO:0007669"/>
    <property type="project" value="UniProtKB-SubCell"/>
</dbReference>
<keyword evidence="11" id="KW-0739">Sodium transport</keyword>